<proteinExistence type="predicted"/>
<organism evidence="1 2">
    <name type="scientific">Comamonas thiooxydans</name>
    <dbReference type="NCBI Taxonomy" id="363952"/>
    <lineage>
        <taxon>Bacteria</taxon>
        <taxon>Pseudomonadati</taxon>
        <taxon>Pseudomonadota</taxon>
        <taxon>Betaproteobacteria</taxon>
        <taxon>Burkholderiales</taxon>
        <taxon>Comamonadaceae</taxon>
        <taxon>Comamonas</taxon>
    </lineage>
</organism>
<dbReference type="Proteomes" id="UP000029567">
    <property type="component" value="Unassembled WGS sequence"/>
</dbReference>
<comment type="caution">
    <text evidence="1">The sequence shown here is derived from an EMBL/GenBank/DDBJ whole genome shotgun (WGS) entry which is preliminary data.</text>
</comment>
<accession>A0A0E3B8D5</accession>
<reference evidence="1 2" key="1">
    <citation type="submission" date="2013-09" db="EMBL/GenBank/DDBJ databases">
        <title>High correlation between genotypes and phenotypes of environmental bacteria Comamonas testosteroni strains.</title>
        <authorList>
            <person name="Liu L."/>
            <person name="Zhu W."/>
            <person name="Xia X."/>
            <person name="Xu B."/>
            <person name="Luo M."/>
            <person name="Wang G."/>
        </authorList>
    </citation>
    <scope>NUCLEOTIDE SEQUENCE [LARGE SCALE GENOMIC DNA]</scope>
    <source>
        <strain evidence="1 2">JL14</strain>
    </source>
</reference>
<sequence>MFANYKVGEFWRRGPALLSSMQKDVPFMEAEFKATKN</sequence>
<gene>
    <name evidence="1" type="ORF">P245_25275</name>
</gene>
<evidence type="ECO:0000313" key="1">
    <source>
        <dbReference type="EMBL" id="KGG83630.1"/>
    </source>
</evidence>
<name>A0A0E3B8D5_9BURK</name>
<dbReference type="AlphaFoldDB" id="A0A0E3B8D5"/>
<protein>
    <submittedName>
        <fullName evidence="1">Uncharacterized protein</fullName>
    </submittedName>
</protein>
<dbReference type="EMBL" id="AWTN01000140">
    <property type="protein sequence ID" value="KGG83630.1"/>
    <property type="molecule type" value="Genomic_DNA"/>
</dbReference>
<evidence type="ECO:0000313" key="2">
    <source>
        <dbReference type="Proteomes" id="UP000029567"/>
    </source>
</evidence>